<evidence type="ECO:0000313" key="2">
    <source>
        <dbReference type="EMBL" id="KAJ7632860.1"/>
    </source>
</evidence>
<reference evidence="2" key="1">
    <citation type="submission" date="2023-03" db="EMBL/GenBank/DDBJ databases">
        <title>Massive genome expansion in bonnet fungi (Mycena s.s.) driven by repeated elements and novel gene families across ecological guilds.</title>
        <authorList>
            <consortium name="Lawrence Berkeley National Laboratory"/>
            <person name="Harder C.B."/>
            <person name="Miyauchi S."/>
            <person name="Viragh M."/>
            <person name="Kuo A."/>
            <person name="Thoen E."/>
            <person name="Andreopoulos B."/>
            <person name="Lu D."/>
            <person name="Skrede I."/>
            <person name="Drula E."/>
            <person name="Henrissat B."/>
            <person name="Morin E."/>
            <person name="Kohler A."/>
            <person name="Barry K."/>
            <person name="LaButti K."/>
            <person name="Morin E."/>
            <person name="Salamov A."/>
            <person name="Lipzen A."/>
            <person name="Mereny Z."/>
            <person name="Hegedus B."/>
            <person name="Baldrian P."/>
            <person name="Stursova M."/>
            <person name="Weitz H."/>
            <person name="Taylor A."/>
            <person name="Grigoriev I.V."/>
            <person name="Nagy L.G."/>
            <person name="Martin F."/>
            <person name="Kauserud H."/>
        </authorList>
    </citation>
    <scope>NUCLEOTIDE SEQUENCE</scope>
    <source>
        <strain evidence="2">9284</strain>
    </source>
</reference>
<gene>
    <name evidence="2" type="ORF">FB45DRAFT_1026985</name>
</gene>
<accession>A0AAD7BX91</accession>
<dbReference type="EMBL" id="JARKIF010000008">
    <property type="protein sequence ID" value="KAJ7632860.1"/>
    <property type="molecule type" value="Genomic_DNA"/>
</dbReference>
<feature type="region of interest" description="Disordered" evidence="1">
    <location>
        <begin position="102"/>
        <end position="136"/>
    </location>
</feature>
<dbReference type="Proteomes" id="UP001221142">
    <property type="component" value="Unassembled WGS sequence"/>
</dbReference>
<dbReference type="AlphaFoldDB" id="A0AAD7BX91"/>
<keyword evidence="3" id="KW-1185">Reference proteome</keyword>
<name>A0AAD7BX91_9AGAR</name>
<protein>
    <submittedName>
        <fullName evidence="2">Uncharacterized protein</fullName>
    </submittedName>
</protein>
<organism evidence="2 3">
    <name type="scientific">Roridomyces roridus</name>
    <dbReference type="NCBI Taxonomy" id="1738132"/>
    <lineage>
        <taxon>Eukaryota</taxon>
        <taxon>Fungi</taxon>
        <taxon>Dikarya</taxon>
        <taxon>Basidiomycota</taxon>
        <taxon>Agaricomycotina</taxon>
        <taxon>Agaricomycetes</taxon>
        <taxon>Agaricomycetidae</taxon>
        <taxon>Agaricales</taxon>
        <taxon>Marasmiineae</taxon>
        <taxon>Mycenaceae</taxon>
        <taxon>Roridomyces</taxon>
    </lineage>
</organism>
<evidence type="ECO:0000313" key="3">
    <source>
        <dbReference type="Proteomes" id="UP001221142"/>
    </source>
</evidence>
<comment type="caution">
    <text evidence="2">The sequence shown here is derived from an EMBL/GenBank/DDBJ whole genome shotgun (WGS) entry which is preliminary data.</text>
</comment>
<evidence type="ECO:0000256" key="1">
    <source>
        <dbReference type="SAM" id="MobiDB-lite"/>
    </source>
</evidence>
<proteinExistence type="predicted"/>
<sequence>MTIPPPQEKQLQHLLSRNTPHEELREAIGWTEAQFQSFKVVVRQSAQDLQLGVKFYDTQSESKRTALVQKAAKKFPDLTRFEDSWPLRLYFDRWVKERLRKRGAEPTSNVKKRKIESGGEKEGRPPKRRVTSQKSGERKIIRVGQAFAATADGTESSGSDEDVPLARRKPCQPVLASLANLSWPTWCPWCGSAPPIPHNLTGELRHLFPDLLDEFRAVGIVHDLHLRIVASKLGSKSRAFILRTFSPKLSAPRASQTAKTIADKIDAYYGTHKNVPIPEGDILVCTRHEAKYRIEVPPALCLKLQQLGMEEIGPAVFALGVETDTNFKTVCAMPDGQKDMWSTGKEVRFSALQCEILKLTFA</sequence>
<feature type="compositionally biased region" description="Basic and acidic residues" evidence="1">
    <location>
        <begin position="115"/>
        <end position="125"/>
    </location>
</feature>